<keyword evidence="3" id="KW-1185">Reference proteome</keyword>
<dbReference type="Gene3D" id="1.10.10.10">
    <property type="entry name" value="Winged helix-like DNA-binding domain superfamily/Winged helix DNA-binding domain"/>
    <property type="match status" value="1"/>
</dbReference>
<organism evidence="2 3">
    <name type="scientific">Actinomyces israelii</name>
    <dbReference type="NCBI Taxonomy" id="1659"/>
    <lineage>
        <taxon>Bacteria</taxon>
        <taxon>Bacillati</taxon>
        <taxon>Actinomycetota</taxon>
        <taxon>Actinomycetes</taxon>
        <taxon>Actinomycetales</taxon>
        <taxon>Actinomycetaceae</taxon>
        <taxon>Actinomyces</taxon>
    </lineage>
</organism>
<accession>A0ABT4I7T1</accession>
<dbReference type="InterPro" id="IPR011991">
    <property type="entry name" value="ArsR-like_HTH"/>
</dbReference>
<dbReference type="InterPro" id="IPR027395">
    <property type="entry name" value="WH_DNA-bd_dom"/>
</dbReference>
<comment type="caution">
    <text evidence="2">The sequence shown here is derived from an EMBL/GenBank/DDBJ whole genome shotgun (WGS) entry which is preliminary data.</text>
</comment>
<name>A0ABT4I7T1_9ACTO</name>
<evidence type="ECO:0000313" key="3">
    <source>
        <dbReference type="Proteomes" id="UP001072034"/>
    </source>
</evidence>
<gene>
    <name evidence="2" type="ORF">OHJ16_06990</name>
</gene>
<dbReference type="RefSeq" id="WP_268917311.1">
    <property type="nucleotide sequence ID" value="NZ_CAJPNG010000054.1"/>
</dbReference>
<dbReference type="Pfam" id="PF13601">
    <property type="entry name" value="HTH_34"/>
    <property type="match status" value="1"/>
</dbReference>
<feature type="domain" description="Winged helix DNA-binding" evidence="1">
    <location>
        <begin position="15"/>
        <end position="97"/>
    </location>
</feature>
<dbReference type="InterPro" id="IPR036388">
    <property type="entry name" value="WH-like_DNA-bd_sf"/>
</dbReference>
<dbReference type="PANTHER" id="PTHR37318:SF1">
    <property type="entry name" value="BSL7504 PROTEIN"/>
    <property type="match status" value="1"/>
</dbReference>
<dbReference type="CDD" id="cd00090">
    <property type="entry name" value="HTH_ARSR"/>
    <property type="match status" value="1"/>
</dbReference>
<dbReference type="SUPFAM" id="SSF46785">
    <property type="entry name" value="Winged helix' DNA-binding domain"/>
    <property type="match status" value="1"/>
</dbReference>
<evidence type="ECO:0000313" key="2">
    <source>
        <dbReference type="EMBL" id="MCZ0857788.1"/>
    </source>
</evidence>
<protein>
    <submittedName>
        <fullName evidence="2">Transcriptional regulator</fullName>
    </submittedName>
</protein>
<reference evidence="2" key="1">
    <citation type="submission" date="2022-10" db="EMBL/GenBank/DDBJ databases">
        <title>Genome sequence of Actinomyces israelii ATCC 10048.</title>
        <authorList>
            <person name="Watt R.M."/>
            <person name="Tong W.M."/>
        </authorList>
    </citation>
    <scope>NUCLEOTIDE SEQUENCE</scope>
    <source>
        <strain evidence="2">ATCC 10048</strain>
    </source>
</reference>
<dbReference type="EMBL" id="JAPTMY010000012">
    <property type="protein sequence ID" value="MCZ0857788.1"/>
    <property type="molecule type" value="Genomic_DNA"/>
</dbReference>
<proteinExistence type="predicted"/>
<sequence length="103" mass="11168">MTQKQIDDLIHAPTRLRIMAALVELGPDSEITFPRLQTLLNMTPGNLSSHLKRLEGADYLAMSRSFTPRGVAKTTVRVTDTGIAAFDAYVASLKSIIGAPLEA</sequence>
<dbReference type="InterPro" id="IPR036390">
    <property type="entry name" value="WH_DNA-bd_sf"/>
</dbReference>
<dbReference type="Proteomes" id="UP001072034">
    <property type="component" value="Unassembled WGS sequence"/>
</dbReference>
<dbReference type="PANTHER" id="PTHR37318">
    <property type="entry name" value="BSL7504 PROTEIN"/>
    <property type="match status" value="1"/>
</dbReference>
<evidence type="ECO:0000259" key="1">
    <source>
        <dbReference type="Pfam" id="PF13601"/>
    </source>
</evidence>